<dbReference type="InterPro" id="IPR007739">
    <property type="entry name" value="RgpF"/>
</dbReference>
<comment type="caution">
    <text evidence="1">The sequence shown here is derived from an EMBL/GenBank/DDBJ whole genome shotgun (WGS) entry which is preliminary data.</text>
</comment>
<evidence type="ECO:0000313" key="1">
    <source>
        <dbReference type="EMBL" id="MBD7920210.1"/>
    </source>
</evidence>
<dbReference type="Proteomes" id="UP000604241">
    <property type="component" value="Unassembled WGS sequence"/>
</dbReference>
<accession>A0ABR8QIF1</accession>
<organism evidence="1 2">
    <name type="scientific">Cellulomonas avistercoris</name>
    <dbReference type="NCBI Taxonomy" id="2762242"/>
    <lineage>
        <taxon>Bacteria</taxon>
        <taxon>Bacillati</taxon>
        <taxon>Actinomycetota</taxon>
        <taxon>Actinomycetes</taxon>
        <taxon>Micrococcales</taxon>
        <taxon>Cellulomonadaceae</taxon>
        <taxon>Cellulomonas</taxon>
    </lineage>
</organism>
<reference evidence="1 2" key="1">
    <citation type="submission" date="2020-08" db="EMBL/GenBank/DDBJ databases">
        <title>A Genomic Blueprint of the Chicken Gut Microbiome.</title>
        <authorList>
            <person name="Gilroy R."/>
            <person name="Ravi A."/>
            <person name="Getino M."/>
            <person name="Pursley I."/>
            <person name="Horton D.L."/>
            <person name="Alikhan N.-F."/>
            <person name="Baker D."/>
            <person name="Gharbi K."/>
            <person name="Hall N."/>
            <person name="Watson M."/>
            <person name="Adriaenssens E.M."/>
            <person name="Foster-Nyarko E."/>
            <person name="Jarju S."/>
            <person name="Secka A."/>
            <person name="Antonio M."/>
            <person name="Oren A."/>
            <person name="Chaudhuri R."/>
            <person name="La Ragione R.M."/>
            <person name="Hildebrand F."/>
            <person name="Pallen M.J."/>
        </authorList>
    </citation>
    <scope>NUCLEOTIDE SEQUENCE [LARGE SCALE GENOMIC DNA]</scope>
    <source>
        <strain evidence="1 2">Sa3CUA2</strain>
    </source>
</reference>
<gene>
    <name evidence="1" type="ORF">H9657_18210</name>
</gene>
<protein>
    <submittedName>
        <fullName evidence="1">Rhamnan synthesis F family protein</fullName>
    </submittedName>
</protein>
<evidence type="ECO:0000313" key="2">
    <source>
        <dbReference type="Proteomes" id="UP000604241"/>
    </source>
</evidence>
<proteinExistence type="predicted"/>
<dbReference type="Pfam" id="PF05045">
    <property type="entry name" value="RgpF"/>
    <property type="match status" value="1"/>
</dbReference>
<keyword evidence="2" id="KW-1185">Reference proteome</keyword>
<dbReference type="EMBL" id="JACSQV010000023">
    <property type="protein sequence ID" value="MBD7920210.1"/>
    <property type="molecule type" value="Genomic_DNA"/>
</dbReference>
<sequence length="623" mass="72080">MKRVVFYLFYDSQGVVDDYVTHMLAALRPHAEHVFVVSNSALTPDSRSRLDAVADTVWVRENVGFDVWGYKEAMEAFGWDRLAEYDEALFMNYTVFGPVFPFSELFDRMDAADVDFWGVTAHKEVDPNPFGAGPDVLPMHIQSHWIAVRHRMLVSREFRSYWDTMPMITSYDDSILKHESRFTGHFAAKGFRFDVAYPPENYPDDHPIFEDFSLLLDDRCPIVKRRIFFHEPTYLDRRAIIGRRLVERLEAETDYPVDLIWRNVVRTVEPRTLHTNLSLLEVLPEEDDGWRPPPERRIAVFAHMYYADMADEIMACLANIPVEYDLYVSTSSEPNRAELEQTLGGAAGVGKLEVRVVEQNRGRDMSSLFITFRDVLRSGDYDYALRVHSKKSPQNDYNNGQLFKRHMFDNLLLSPGYVAKVLRLFEENDTLGMMFPPVVHIGFPTLGHAWFNNREPAEEWAEKLGITTTFDRSTPIAAYGTMFWFRPEALRDLTDYEFAWSDYPAEPGHKDGGLAHVQERLLAYAAMNAGFHVRAILNRDWAGISHTFLEYKLQRISALLPAYTQDQVDELTRLQSTTFLGDLKRLVSDHLPRLSRAARPVYLVARSAYRGRRRLTGRLTRDR</sequence>
<name>A0ABR8QIF1_9CELL</name>